<dbReference type="EMBL" id="CP049057">
    <property type="protein sequence ID" value="QIE58870.1"/>
    <property type="molecule type" value="Genomic_DNA"/>
</dbReference>
<dbReference type="RefSeq" id="WP_164678899.1">
    <property type="nucleotide sequence ID" value="NZ_CP049057.1"/>
</dbReference>
<reference evidence="2 3" key="1">
    <citation type="submission" date="2020-02" db="EMBL/GenBank/DDBJ databases">
        <title>Complete genome sequence of Flavobacteriaceae bacterium.</title>
        <authorList>
            <person name="Kim S.-J."/>
            <person name="Kim Y.-S."/>
            <person name="Kim K.-H."/>
        </authorList>
    </citation>
    <scope>NUCLEOTIDE SEQUENCE [LARGE SCALE GENOMIC DNA]</scope>
    <source>
        <strain evidence="2 3">RR4-40</strain>
    </source>
</reference>
<gene>
    <name evidence="2" type="ORF">G5B37_04625</name>
</gene>
<evidence type="ECO:0000256" key="1">
    <source>
        <dbReference type="SAM" id="SignalP"/>
    </source>
</evidence>
<evidence type="ECO:0000313" key="3">
    <source>
        <dbReference type="Proteomes" id="UP000505306"/>
    </source>
</evidence>
<dbReference type="KEGG" id="mgel:G5B37_04625"/>
<sequence>MKLTMFISIALVSTIAYCQSFTGSFDFVVAQENQNGNVRTDTVSYFFSKNQTAIIIHAKKNEDLRLLFNPTDSTITGLYELNGTKGGYILPMNKKYWPGMHHALLNDSLDTIQQKESFGDTKRINEYDCHEISCNNANYEGTFWTTDKIAINLIQILAYQSVGAGEDTDFIDMLSDCGVSEFAMEASFNDKKRESQITARIINLSDTINTAAFSVEGHLLSDMRKEK</sequence>
<protein>
    <recommendedName>
        <fullName evidence="4">DUF4412 domain-containing protein</fullName>
    </recommendedName>
</protein>
<feature type="signal peptide" evidence="1">
    <location>
        <begin position="1"/>
        <end position="18"/>
    </location>
</feature>
<accession>A0A6G6GK51</accession>
<organism evidence="2 3">
    <name type="scientific">Rasiella rasia</name>
    <dbReference type="NCBI Taxonomy" id="2744027"/>
    <lineage>
        <taxon>Bacteria</taxon>
        <taxon>Pseudomonadati</taxon>
        <taxon>Bacteroidota</taxon>
        <taxon>Flavobacteriia</taxon>
        <taxon>Flavobacteriales</taxon>
        <taxon>Flavobacteriaceae</taxon>
        <taxon>Rasiella</taxon>
    </lineage>
</organism>
<keyword evidence="3" id="KW-1185">Reference proteome</keyword>
<dbReference type="Proteomes" id="UP000505306">
    <property type="component" value="Chromosome"/>
</dbReference>
<proteinExistence type="predicted"/>
<name>A0A6G6GK51_9FLAO</name>
<feature type="chain" id="PRO_5026310515" description="DUF4412 domain-containing protein" evidence="1">
    <location>
        <begin position="19"/>
        <end position="227"/>
    </location>
</feature>
<evidence type="ECO:0008006" key="4">
    <source>
        <dbReference type="Google" id="ProtNLM"/>
    </source>
</evidence>
<dbReference type="AlphaFoldDB" id="A0A6G6GK51"/>
<keyword evidence="1" id="KW-0732">Signal</keyword>
<evidence type="ECO:0000313" key="2">
    <source>
        <dbReference type="EMBL" id="QIE58870.1"/>
    </source>
</evidence>